<sequence length="187" mass="21343">PKTKILDLRGKTVIPGLMDSHIHFLLLGSDLLYKINLGECTSVEQMTNMVKEQVSKTKPGDWVLGICWDWMKIQKEKQGAMVNRLELDAVSPNNPVWLSYIEDGFAFNTFAMKLNDYDESWEYWKKDPEWTDELNYIERFTSGPHQGEPTGVFYGHVPCDTMQKGLPPEASSTVIIFPLVISKSGIR</sequence>
<dbReference type="GO" id="GO:0016810">
    <property type="term" value="F:hydrolase activity, acting on carbon-nitrogen (but not peptide) bonds"/>
    <property type="evidence" value="ECO:0007669"/>
    <property type="project" value="InterPro"/>
</dbReference>
<evidence type="ECO:0000313" key="2">
    <source>
        <dbReference type="EMBL" id="GAH11226.1"/>
    </source>
</evidence>
<feature type="non-terminal residue" evidence="2">
    <location>
        <position position="1"/>
    </location>
</feature>
<name>X1CS01_9ZZZZ</name>
<dbReference type="SUPFAM" id="SSF51338">
    <property type="entry name" value="Composite domain of metallo-dependent hydrolases"/>
    <property type="match status" value="1"/>
</dbReference>
<reference evidence="2" key="1">
    <citation type="journal article" date="2014" name="Front. Microbiol.">
        <title>High frequency of phylogenetically diverse reductive dehalogenase-homologous genes in deep subseafloor sedimentary metagenomes.</title>
        <authorList>
            <person name="Kawai M."/>
            <person name="Futagami T."/>
            <person name="Toyoda A."/>
            <person name="Takaki Y."/>
            <person name="Nishi S."/>
            <person name="Hori S."/>
            <person name="Arai W."/>
            <person name="Tsubouchi T."/>
            <person name="Morono Y."/>
            <person name="Uchiyama I."/>
            <person name="Ito T."/>
            <person name="Fujiyama A."/>
            <person name="Inagaki F."/>
            <person name="Takami H."/>
        </authorList>
    </citation>
    <scope>NUCLEOTIDE SEQUENCE</scope>
    <source>
        <strain evidence="2">Expedition CK06-06</strain>
    </source>
</reference>
<dbReference type="PANTHER" id="PTHR22642">
    <property type="entry name" value="IMIDAZOLONEPROPIONASE"/>
    <property type="match status" value="1"/>
</dbReference>
<gene>
    <name evidence="2" type="ORF">S01H4_54170</name>
</gene>
<dbReference type="AlphaFoldDB" id="X1CS01"/>
<comment type="caution">
    <text evidence="2">The sequence shown here is derived from an EMBL/GenBank/DDBJ whole genome shotgun (WGS) entry which is preliminary data.</text>
</comment>
<dbReference type="PANTHER" id="PTHR22642:SF2">
    <property type="entry name" value="PROTEIN LONG AFTER FAR-RED 3"/>
    <property type="match status" value="1"/>
</dbReference>
<accession>X1CS01</accession>
<organism evidence="2">
    <name type="scientific">marine sediment metagenome</name>
    <dbReference type="NCBI Taxonomy" id="412755"/>
    <lineage>
        <taxon>unclassified sequences</taxon>
        <taxon>metagenomes</taxon>
        <taxon>ecological metagenomes</taxon>
    </lineage>
</organism>
<dbReference type="Pfam" id="PF07969">
    <property type="entry name" value="Amidohydro_3"/>
    <property type="match status" value="1"/>
</dbReference>
<dbReference type="Gene3D" id="3.10.310.70">
    <property type="match status" value="1"/>
</dbReference>
<dbReference type="InterPro" id="IPR011059">
    <property type="entry name" value="Metal-dep_hydrolase_composite"/>
</dbReference>
<evidence type="ECO:0000259" key="1">
    <source>
        <dbReference type="Pfam" id="PF07969"/>
    </source>
</evidence>
<protein>
    <recommendedName>
        <fullName evidence="1">Amidohydrolase 3 domain-containing protein</fullName>
    </recommendedName>
</protein>
<dbReference type="Gene3D" id="2.30.40.10">
    <property type="entry name" value="Urease, subunit C, domain 1"/>
    <property type="match status" value="1"/>
</dbReference>
<dbReference type="EMBL" id="BART01031152">
    <property type="protein sequence ID" value="GAH11226.1"/>
    <property type="molecule type" value="Genomic_DNA"/>
</dbReference>
<proteinExistence type="predicted"/>
<dbReference type="InterPro" id="IPR013108">
    <property type="entry name" value="Amidohydro_3"/>
</dbReference>
<feature type="domain" description="Amidohydrolase 3" evidence="1">
    <location>
        <begin position="5"/>
        <end position="114"/>
    </location>
</feature>